<protein>
    <recommendedName>
        <fullName evidence="4">CDP-alcohol phosphatidyltransferase</fullName>
    </recommendedName>
</protein>
<keyword evidence="2" id="KW-1133">Transmembrane helix</keyword>
<dbReference type="EMBL" id="MN740255">
    <property type="protein sequence ID" value="QHT96287.1"/>
    <property type="molecule type" value="Genomic_DNA"/>
</dbReference>
<dbReference type="PROSITE" id="PS00379">
    <property type="entry name" value="CDP_ALCOHOL_P_TRANSF"/>
    <property type="match status" value="1"/>
</dbReference>
<evidence type="ECO:0000313" key="3">
    <source>
        <dbReference type="EMBL" id="QHT96287.1"/>
    </source>
</evidence>
<accession>A0A6C0IWS3</accession>
<dbReference type="InterPro" id="IPR043130">
    <property type="entry name" value="CDP-OH_PTrfase_TM_dom"/>
</dbReference>
<dbReference type="GO" id="GO:0016780">
    <property type="term" value="F:phosphotransferase activity, for other substituted phosphate groups"/>
    <property type="evidence" value="ECO:0007669"/>
    <property type="project" value="InterPro"/>
</dbReference>
<dbReference type="InterPro" id="IPR048254">
    <property type="entry name" value="CDP_ALCOHOL_P_TRANSF_CS"/>
</dbReference>
<evidence type="ECO:0008006" key="4">
    <source>
        <dbReference type="Google" id="ProtNLM"/>
    </source>
</evidence>
<organism evidence="3">
    <name type="scientific">viral metagenome</name>
    <dbReference type="NCBI Taxonomy" id="1070528"/>
    <lineage>
        <taxon>unclassified sequences</taxon>
        <taxon>metagenomes</taxon>
        <taxon>organismal metagenomes</taxon>
    </lineage>
</organism>
<feature type="transmembrane region" description="Helical" evidence="2">
    <location>
        <begin position="45"/>
        <end position="63"/>
    </location>
</feature>
<dbReference type="GO" id="GO:0008654">
    <property type="term" value="P:phospholipid biosynthetic process"/>
    <property type="evidence" value="ECO:0007669"/>
    <property type="project" value="InterPro"/>
</dbReference>
<keyword evidence="1" id="KW-0808">Transferase</keyword>
<feature type="transmembrane region" description="Helical" evidence="2">
    <location>
        <begin position="229"/>
        <end position="246"/>
    </location>
</feature>
<dbReference type="Pfam" id="PF01066">
    <property type="entry name" value="CDP-OH_P_transf"/>
    <property type="match status" value="1"/>
</dbReference>
<proteinExistence type="predicted"/>
<sequence length="247" mass="28770">MEQKKLDKYGNDNEQESLADIHLFFPLSDLLLEPLHCMGLKPNDVTLLSTIFTIIGIYCFYKNNMTYCYIFYLLGYLMDTVDGRMARKYNQGSTLGMILDSVSDNVTNLPLMLIVINKVINSYNTPSYNSKLTLLAIIFIVTFIFGAVFGMNEAIQSYEKNKDDNFYKEKVKILTEEKYDNTCIGKIFLLIYKMSYESYRKLFPHKINHANAKNNLIEIKKKLLNLKEFGPGNYILFLTYMMYMFSN</sequence>
<reference evidence="3" key="1">
    <citation type="journal article" date="2020" name="Nature">
        <title>Giant virus diversity and host interactions through global metagenomics.</title>
        <authorList>
            <person name="Schulz F."/>
            <person name="Roux S."/>
            <person name="Paez-Espino D."/>
            <person name="Jungbluth S."/>
            <person name="Walsh D.A."/>
            <person name="Denef V.J."/>
            <person name="McMahon K.D."/>
            <person name="Konstantinidis K.T."/>
            <person name="Eloe-Fadrosh E.A."/>
            <person name="Kyrpides N.C."/>
            <person name="Woyke T."/>
        </authorList>
    </citation>
    <scope>NUCLEOTIDE SEQUENCE</scope>
    <source>
        <strain evidence="3">GVMAG-M-3300024302-11</strain>
    </source>
</reference>
<keyword evidence="2" id="KW-0812">Transmembrane</keyword>
<evidence type="ECO:0000256" key="1">
    <source>
        <dbReference type="ARBA" id="ARBA00022679"/>
    </source>
</evidence>
<evidence type="ECO:0000256" key="2">
    <source>
        <dbReference type="SAM" id="Phobius"/>
    </source>
</evidence>
<keyword evidence="2" id="KW-0472">Membrane</keyword>
<dbReference type="Gene3D" id="1.20.120.1760">
    <property type="match status" value="1"/>
</dbReference>
<name>A0A6C0IWS3_9ZZZZ</name>
<dbReference type="InterPro" id="IPR000462">
    <property type="entry name" value="CDP-OH_P_trans"/>
</dbReference>
<dbReference type="GO" id="GO:0016020">
    <property type="term" value="C:membrane"/>
    <property type="evidence" value="ECO:0007669"/>
    <property type="project" value="InterPro"/>
</dbReference>
<feature type="transmembrane region" description="Helical" evidence="2">
    <location>
        <begin position="132"/>
        <end position="152"/>
    </location>
</feature>
<dbReference type="AlphaFoldDB" id="A0A6C0IWS3"/>